<protein>
    <recommendedName>
        <fullName evidence="4">Succinate dehydrogenase subunit 6, mitochondrial</fullName>
    </recommendedName>
</protein>
<comment type="caution">
    <text evidence="2">The sequence shown here is derived from an EMBL/GenBank/DDBJ whole genome shotgun (WGS) entry which is preliminary data.</text>
</comment>
<keyword evidence="3" id="KW-1185">Reference proteome</keyword>
<dbReference type="EMBL" id="JAUJYN010000001">
    <property type="protein sequence ID" value="KAK1279839.1"/>
    <property type="molecule type" value="Genomic_DNA"/>
</dbReference>
<dbReference type="AlphaFoldDB" id="A0AAV9BTL9"/>
<evidence type="ECO:0000313" key="3">
    <source>
        <dbReference type="Proteomes" id="UP001179952"/>
    </source>
</evidence>
<keyword evidence="1" id="KW-1133">Transmembrane helix</keyword>
<evidence type="ECO:0000313" key="2">
    <source>
        <dbReference type="EMBL" id="KAK1279839.1"/>
    </source>
</evidence>
<dbReference type="PANTHER" id="PTHR36708">
    <property type="entry name" value="SUCCINATE DEHYDROGENASE SUBUNIT 6, MITOCHONDRIAL"/>
    <property type="match status" value="1"/>
</dbReference>
<reference evidence="2" key="2">
    <citation type="submission" date="2023-06" db="EMBL/GenBank/DDBJ databases">
        <authorList>
            <person name="Ma L."/>
            <person name="Liu K.-W."/>
            <person name="Li Z."/>
            <person name="Hsiao Y.-Y."/>
            <person name="Qi Y."/>
            <person name="Fu T."/>
            <person name="Tang G."/>
            <person name="Zhang D."/>
            <person name="Sun W.-H."/>
            <person name="Liu D.-K."/>
            <person name="Li Y."/>
            <person name="Chen G.-Z."/>
            <person name="Liu X.-D."/>
            <person name="Liao X.-Y."/>
            <person name="Jiang Y.-T."/>
            <person name="Yu X."/>
            <person name="Hao Y."/>
            <person name="Huang J."/>
            <person name="Zhao X.-W."/>
            <person name="Ke S."/>
            <person name="Chen Y.-Y."/>
            <person name="Wu W.-L."/>
            <person name="Hsu J.-L."/>
            <person name="Lin Y.-F."/>
            <person name="Huang M.-D."/>
            <person name="Li C.-Y."/>
            <person name="Huang L."/>
            <person name="Wang Z.-W."/>
            <person name="Zhao X."/>
            <person name="Zhong W.-Y."/>
            <person name="Peng D.-H."/>
            <person name="Ahmad S."/>
            <person name="Lan S."/>
            <person name="Zhang J.-S."/>
            <person name="Tsai W.-C."/>
            <person name="Van De Peer Y."/>
            <person name="Liu Z.-J."/>
        </authorList>
    </citation>
    <scope>NUCLEOTIDE SEQUENCE</scope>
    <source>
        <strain evidence="2">SCP</strain>
        <tissue evidence="2">Leaves</tissue>
    </source>
</reference>
<gene>
    <name evidence="2" type="ORF">QJS04_geneDACA014886</name>
</gene>
<feature type="transmembrane region" description="Helical" evidence="1">
    <location>
        <begin position="108"/>
        <end position="129"/>
    </location>
</feature>
<keyword evidence="1" id="KW-0812">Transmembrane</keyword>
<dbReference type="PANTHER" id="PTHR36708:SF1">
    <property type="entry name" value="SUCCINATE DEHYDROGENASE SUBUNIT 6, MITOCHONDRIAL"/>
    <property type="match status" value="1"/>
</dbReference>
<reference evidence="2" key="1">
    <citation type="journal article" date="2023" name="Nat. Commun.">
        <title>Diploid and tetraploid genomes of Acorus and the evolution of monocots.</title>
        <authorList>
            <person name="Ma L."/>
            <person name="Liu K.W."/>
            <person name="Li Z."/>
            <person name="Hsiao Y.Y."/>
            <person name="Qi Y."/>
            <person name="Fu T."/>
            <person name="Tang G.D."/>
            <person name="Zhang D."/>
            <person name="Sun W.H."/>
            <person name="Liu D.K."/>
            <person name="Li Y."/>
            <person name="Chen G.Z."/>
            <person name="Liu X.D."/>
            <person name="Liao X.Y."/>
            <person name="Jiang Y.T."/>
            <person name="Yu X."/>
            <person name="Hao Y."/>
            <person name="Huang J."/>
            <person name="Zhao X.W."/>
            <person name="Ke S."/>
            <person name="Chen Y.Y."/>
            <person name="Wu W.L."/>
            <person name="Hsu J.L."/>
            <person name="Lin Y.F."/>
            <person name="Huang M.D."/>
            <person name="Li C.Y."/>
            <person name="Huang L."/>
            <person name="Wang Z.W."/>
            <person name="Zhao X."/>
            <person name="Zhong W.Y."/>
            <person name="Peng D.H."/>
            <person name="Ahmad S."/>
            <person name="Lan S."/>
            <person name="Zhang J.S."/>
            <person name="Tsai W.C."/>
            <person name="Van de Peer Y."/>
            <person name="Liu Z.J."/>
        </authorList>
    </citation>
    <scope>NUCLEOTIDE SEQUENCE</scope>
    <source>
        <strain evidence="2">SCP</strain>
    </source>
</reference>
<keyword evidence="1" id="KW-0472">Membrane</keyword>
<accession>A0AAV9BTL9</accession>
<feature type="transmembrane region" description="Helical" evidence="1">
    <location>
        <begin position="83"/>
        <end position="102"/>
    </location>
</feature>
<proteinExistence type="predicted"/>
<dbReference type="GO" id="GO:0045273">
    <property type="term" value="C:respiratory chain complex II (succinate dehydrogenase)"/>
    <property type="evidence" value="ECO:0007669"/>
    <property type="project" value="InterPro"/>
</dbReference>
<evidence type="ECO:0000256" key="1">
    <source>
        <dbReference type="SAM" id="Phobius"/>
    </source>
</evidence>
<dbReference type="InterPro" id="IPR034574">
    <property type="entry name" value="SDH6"/>
</dbReference>
<sequence length="166" mass="18467">MAVQEGSSSSSSSSSTATSMVSGYLSELKQFWKARFSFLNYHKKILGREEPLPRWTSDDVEEFIASDPVYGPQLRTVRQATKIANVGALIGAVTTAGVSYKYSKVPHGAVLAFGAGALFGFTFGGEIANHWLQIYRLEREEATLRFFYWWEDKCTAKGLLPGRPRE</sequence>
<evidence type="ECO:0008006" key="4">
    <source>
        <dbReference type="Google" id="ProtNLM"/>
    </source>
</evidence>
<dbReference type="Proteomes" id="UP001179952">
    <property type="component" value="Unassembled WGS sequence"/>
</dbReference>
<organism evidence="2 3">
    <name type="scientific">Acorus gramineus</name>
    <name type="common">Dwarf sweet flag</name>
    <dbReference type="NCBI Taxonomy" id="55184"/>
    <lineage>
        <taxon>Eukaryota</taxon>
        <taxon>Viridiplantae</taxon>
        <taxon>Streptophyta</taxon>
        <taxon>Embryophyta</taxon>
        <taxon>Tracheophyta</taxon>
        <taxon>Spermatophyta</taxon>
        <taxon>Magnoliopsida</taxon>
        <taxon>Liliopsida</taxon>
        <taxon>Acoraceae</taxon>
        <taxon>Acorus</taxon>
    </lineage>
</organism>
<name>A0AAV9BTL9_ACOGR</name>